<dbReference type="EMBL" id="FSQW01000002">
    <property type="protein sequence ID" value="SIN99635.1"/>
    <property type="molecule type" value="Genomic_DNA"/>
</dbReference>
<feature type="domain" description="Sulfatase N-terminal" evidence="2">
    <location>
        <begin position="282"/>
        <end position="479"/>
    </location>
</feature>
<dbReference type="AlphaFoldDB" id="A0A1N6FWG3"/>
<dbReference type="GO" id="GO:0005886">
    <property type="term" value="C:plasma membrane"/>
    <property type="evidence" value="ECO:0007669"/>
    <property type="project" value="UniProtKB-SubCell"/>
</dbReference>
<feature type="transmembrane region" description="Helical" evidence="1">
    <location>
        <begin position="161"/>
        <end position="180"/>
    </location>
</feature>
<dbReference type="SUPFAM" id="SSF53649">
    <property type="entry name" value="Alkaline phosphatase-like"/>
    <property type="match status" value="1"/>
</dbReference>
<evidence type="ECO:0000256" key="1">
    <source>
        <dbReference type="SAM" id="Phobius"/>
    </source>
</evidence>
<dbReference type="GO" id="GO:0016776">
    <property type="term" value="F:phosphotransferase activity, phosphate group as acceptor"/>
    <property type="evidence" value="ECO:0007669"/>
    <property type="project" value="TreeGrafter"/>
</dbReference>
<dbReference type="Gene3D" id="3.40.720.10">
    <property type="entry name" value="Alkaline Phosphatase, subunit A"/>
    <property type="match status" value="1"/>
</dbReference>
<dbReference type="Proteomes" id="UP000185192">
    <property type="component" value="Unassembled WGS sequence"/>
</dbReference>
<dbReference type="PANTHER" id="PTHR30443:SF0">
    <property type="entry name" value="PHOSPHOETHANOLAMINE TRANSFERASE EPTA"/>
    <property type="match status" value="1"/>
</dbReference>
<organism evidence="3 4">
    <name type="scientific">Parasphingorhabdus marina DSM 22363</name>
    <dbReference type="NCBI Taxonomy" id="1123272"/>
    <lineage>
        <taxon>Bacteria</taxon>
        <taxon>Pseudomonadati</taxon>
        <taxon>Pseudomonadota</taxon>
        <taxon>Alphaproteobacteria</taxon>
        <taxon>Sphingomonadales</taxon>
        <taxon>Sphingomonadaceae</taxon>
        <taxon>Parasphingorhabdus</taxon>
    </lineage>
</organism>
<gene>
    <name evidence="3" type="ORF">SAMN02745824_2577</name>
</gene>
<evidence type="ECO:0000313" key="4">
    <source>
        <dbReference type="Proteomes" id="UP000185192"/>
    </source>
</evidence>
<evidence type="ECO:0000259" key="2">
    <source>
        <dbReference type="Pfam" id="PF00884"/>
    </source>
</evidence>
<keyword evidence="1" id="KW-0812">Transmembrane</keyword>
<keyword evidence="1" id="KW-0472">Membrane</keyword>
<protein>
    <submittedName>
        <fullName evidence="3">Phosphoethanolamine transferase for glucans (OPG), alkaline phosphatase superfamily</fullName>
    </submittedName>
</protein>
<feature type="transmembrane region" description="Helical" evidence="1">
    <location>
        <begin position="75"/>
        <end position="93"/>
    </location>
</feature>
<dbReference type="Pfam" id="PF00884">
    <property type="entry name" value="Sulfatase"/>
    <property type="match status" value="1"/>
</dbReference>
<dbReference type="InterPro" id="IPR040423">
    <property type="entry name" value="PEA_transferase"/>
</dbReference>
<keyword evidence="3" id="KW-0808">Transferase</keyword>
<dbReference type="STRING" id="1123272.SAMN02745824_2577"/>
<feature type="transmembrane region" description="Helical" evidence="1">
    <location>
        <begin position="120"/>
        <end position="140"/>
    </location>
</feature>
<keyword evidence="4" id="KW-1185">Reference proteome</keyword>
<name>A0A1N6FWG3_9SPHN</name>
<evidence type="ECO:0000313" key="3">
    <source>
        <dbReference type="EMBL" id="SIN99635.1"/>
    </source>
</evidence>
<dbReference type="GO" id="GO:0009244">
    <property type="term" value="P:lipopolysaccharide core region biosynthetic process"/>
    <property type="evidence" value="ECO:0007669"/>
    <property type="project" value="TreeGrafter"/>
</dbReference>
<proteinExistence type="predicted"/>
<reference evidence="4" key="1">
    <citation type="submission" date="2016-11" db="EMBL/GenBank/DDBJ databases">
        <authorList>
            <person name="Varghese N."/>
            <person name="Submissions S."/>
        </authorList>
    </citation>
    <scope>NUCLEOTIDE SEQUENCE [LARGE SCALE GENOMIC DNA]</scope>
    <source>
        <strain evidence="4">DSM 22363</strain>
    </source>
</reference>
<dbReference type="InterPro" id="IPR017850">
    <property type="entry name" value="Alkaline_phosphatase_core_sf"/>
</dbReference>
<accession>A0A1N6FWG3</accession>
<dbReference type="PANTHER" id="PTHR30443">
    <property type="entry name" value="INNER MEMBRANE PROTEIN"/>
    <property type="match status" value="1"/>
</dbReference>
<keyword evidence="1" id="KW-1133">Transmembrane helix</keyword>
<sequence>MTSLAQKSLLRAGLGLLLFGMAYAILNQHLLTQSILYRAAAHDYDTAISSLFSFGIQGLLLLVAVVILPKSWFTGTLIFVAISSAVNITYGQLLNDTIDLQKMAWVLTEARQAGNAASEFAIPLMIAIGKLLLAILLLWGTRRAMRQPVKDFIQARLPRKTVSSVPVILIALLPSLVWPATGFGPEAAERNVYGYLATLVTAEPPPKRRNIAVAPQNGVGTDKILWIVDESVSHEIFSEIIKPGITETAIVDYGKVASMGNCSTPANVALRSGVNVRNVDEKTDLRTSPSIWGYARKAGYETTLIDGQVSGPPQNLLLAPERKLLDNYRAMKGGLRTDFKIAQHLNGLLKSDGRKFVLVLLRGVHFQYRDHFPREDLVAGSSIMTQYKQAVSYSKKGFFDELFKDTDRSEIAVFYTSDHGQNIGPGLLPHCSTQPVEAEFSVPLLAFLPPGKIADYTPQLPTSHSASQIFPTTLQLMGYPDTYAREEYDNDLNSSTAQYVWFGRGIFPVSDGGSIDINKPDDFPGR</sequence>
<feature type="transmembrane region" description="Helical" evidence="1">
    <location>
        <begin position="48"/>
        <end position="68"/>
    </location>
</feature>
<dbReference type="InterPro" id="IPR000917">
    <property type="entry name" value="Sulfatase_N"/>
</dbReference>